<dbReference type="GO" id="GO:0042392">
    <property type="term" value="F:sphingosine-1-phosphate phosphatase activity"/>
    <property type="evidence" value="ECO:0007669"/>
    <property type="project" value="TreeGrafter"/>
</dbReference>
<accession>A0AAW2F8F6</accession>
<reference evidence="3 4" key="1">
    <citation type="submission" date="2023-03" db="EMBL/GenBank/DDBJ databases">
        <title>High recombination rates correlate with genetic variation in Cardiocondyla obscurior ants.</title>
        <authorList>
            <person name="Errbii M."/>
        </authorList>
    </citation>
    <scope>NUCLEOTIDE SEQUENCE [LARGE SCALE GENOMIC DNA]</scope>
    <source>
        <strain evidence="3">Alpha-2009</strain>
        <tissue evidence="3">Whole body</tissue>
    </source>
</reference>
<feature type="transmembrane region" description="Helical" evidence="1">
    <location>
        <begin position="128"/>
        <end position="149"/>
    </location>
</feature>
<gene>
    <name evidence="3" type="ORF">PUN28_012910</name>
</gene>
<dbReference type="PANTHER" id="PTHR14969:SF13">
    <property type="entry name" value="AT30094P"/>
    <property type="match status" value="1"/>
</dbReference>
<evidence type="ECO:0000259" key="2">
    <source>
        <dbReference type="SMART" id="SM00014"/>
    </source>
</evidence>
<keyword evidence="4" id="KW-1185">Reference proteome</keyword>
<dbReference type="Proteomes" id="UP001430953">
    <property type="component" value="Unassembled WGS sequence"/>
</dbReference>
<dbReference type="EMBL" id="JADYXP020000013">
    <property type="protein sequence ID" value="KAL0111340.1"/>
    <property type="molecule type" value="Genomic_DNA"/>
</dbReference>
<organism evidence="3 4">
    <name type="scientific">Cardiocondyla obscurior</name>
    <dbReference type="NCBI Taxonomy" id="286306"/>
    <lineage>
        <taxon>Eukaryota</taxon>
        <taxon>Metazoa</taxon>
        <taxon>Ecdysozoa</taxon>
        <taxon>Arthropoda</taxon>
        <taxon>Hexapoda</taxon>
        <taxon>Insecta</taxon>
        <taxon>Pterygota</taxon>
        <taxon>Neoptera</taxon>
        <taxon>Endopterygota</taxon>
        <taxon>Hymenoptera</taxon>
        <taxon>Apocrita</taxon>
        <taxon>Aculeata</taxon>
        <taxon>Formicoidea</taxon>
        <taxon>Formicidae</taxon>
        <taxon>Myrmicinae</taxon>
        <taxon>Cardiocondyla</taxon>
    </lineage>
</organism>
<keyword evidence="1" id="KW-0472">Membrane</keyword>
<dbReference type="InterPro" id="IPR000326">
    <property type="entry name" value="PAP2/HPO"/>
</dbReference>
<evidence type="ECO:0000313" key="4">
    <source>
        <dbReference type="Proteomes" id="UP001430953"/>
    </source>
</evidence>
<dbReference type="InterPro" id="IPR036938">
    <property type="entry name" value="PAP2/HPO_sf"/>
</dbReference>
<feature type="transmembrane region" description="Helical" evidence="1">
    <location>
        <begin position="169"/>
        <end position="188"/>
    </location>
</feature>
<feature type="domain" description="Phosphatidic acid phosphatase type 2/haloperoxidase" evidence="2">
    <location>
        <begin position="74"/>
        <end position="184"/>
    </location>
</feature>
<keyword evidence="1" id="KW-0812">Transmembrane</keyword>
<dbReference type="Pfam" id="PF01569">
    <property type="entry name" value="PAP2"/>
    <property type="match status" value="1"/>
</dbReference>
<evidence type="ECO:0000256" key="1">
    <source>
        <dbReference type="SAM" id="Phobius"/>
    </source>
</evidence>
<dbReference type="Gene3D" id="1.20.144.10">
    <property type="entry name" value="Phosphatidic acid phosphatase type 2/haloperoxidase"/>
    <property type="match status" value="1"/>
</dbReference>
<dbReference type="SMART" id="SM00014">
    <property type="entry name" value="acidPPc"/>
    <property type="match status" value="1"/>
</dbReference>
<name>A0AAW2F8F6_9HYME</name>
<protein>
    <recommendedName>
        <fullName evidence="2">Phosphatidic acid phosphatase type 2/haloperoxidase domain-containing protein</fullName>
    </recommendedName>
</protein>
<comment type="caution">
    <text evidence="3">The sequence shown here is derived from an EMBL/GenBank/DDBJ whole genome shotgun (WGS) entry which is preliminary data.</text>
</comment>
<dbReference type="SUPFAM" id="SSF48317">
    <property type="entry name" value="Acid phosphatase/Vanadium-dependent haloperoxidase"/>
    <property type="match status" value="1"/>
</dbReference>
<dbReference type="AlphaFoldDB" id="A0AAW2F8F6"/>
<evidence type="ECO:0000313" key="3">
    <source>
        <dbReference type="EMBL" id="KAL0111340.1"/>
    </source>
</evidence>
<dbReference type="PANTHER" id="PTHR14969">
    <property type="entry name" value="SPHINGOSINE-1-PHOSPHATE PHOSPHOHYDROLASE"/>
    <property type="match status" value="1"/>
</dbReference>
<keyword evidence="1" id="KW-1133">Transmembrane helix</keyword>
<feature type="transmembrane region" description="Helical" evidence="1">
    <location>
        <begin position="73"/>
        <end position="93"/>
    </location>
</feature>
<proteinExistence type="predicted"/>
<dbReference type="CDD" id="cd03391">
    <property type="entry name" value="PAP2_containing_2_like"/>
    <property type="match status" value="1"/>
</dbReference>
<feature type="transmembrane region" description="Helical" evidence="1">
    <location>
        <begin position="46"/>
        <end position="67"/>
    </location>
</feature>
<sequence>MAKSNKRQVPTPLRKALAVDAYLTDKFVKLIEKILPLKQLKVHYKVLEISCHGIPWLIMSVVSIWIFNSKTLYQMQINLILGLILDIIFISVIKAVTRRRRPTVNDDLFAIGPDKYAFPSGHASRAAFIVYFFFYLWPLPLICTPPLLAWSFSVCMTRLLMHRHHILDVIVGIFLGIFEGSLVGYIYLDHETCVNLISWITN</sequence>